<feature type="region of interest" description="Disordered" evidence="1">
    <location>
        <begin position="15"/>
        <end position="88"/>
    </location>
</feature>
<protein>
    <recommendedName>
        <fullName evidence="4">Cwf18 pre-mRNA splicing factor</fullName>
    </recommendedName>
</protein>
<feature type="compositionally biased region" description="Low complexity" evidence="1">
    <location>
        <begin position="23"/>
        <end position="45"/>
    </location>
</feature>
<evidence type="ECO:0008006" key="4">
    <source>
        <dbReference type="Google" id="ProtNLM"/>
    </source>
</evidence>
<keyword evidence="3" id="KW-1185">Reference proteome</keyword>
<dbReference type="Pfam" id="PF08315">
    <property type="entry name" value="cwf18"/>
    <property type="match status" value="1"/>
</dbReference>
<gene>
    <name evidence="2" type="ORF">BU16DRAFT_424696</name>
</gene>
<feature type="non-terminal residue" evidence="2">
    <location>
        <position position="194"/>
    </location>
</feature>
<accession>A0A6A6QGL8</accession>
<evidence type="ECO:0000313" key="3">
    <source>
        <dbReference type="Proteomes" id="UP000799750"/>
    </source>
</evidence>
<feature type="non-terminal residue" evidence="2">
    <location>
        <position position="1"/>
    </location>
</feature>
<proteinExistence type="predicted"/>
<evidence type="ECO:0000256" key="1">
    <source>
        <dbReference type="SAM" id="MobiDB-lite"/>
    </source>
</evidence>
<dbReference type="GO" id="GO:0005684">
    <property type="term" value="C:U2-type spliceosomal complex"/>
    <property type="evidence" value="ECO:0007669"/>
    <property type="project" value="TreeGrafter"/>
</dbReference>
<dbReference type="Proteomes" id="UP000799750">
    <property type="component" value="Unassembled WGS sequence"/>
</dbReference>
<name>A0A6A6QGL8_9PEZI</name>
<dbReference type="GO" id="GO:0071014">
    <property type="term" value="C:post-mRNA release spliceosomal complex"/>
    <property type="evidence" value="ECO:0007669"/>
    <property type="project" value="TreeGrafter"/>
</dbReference>
<dbReference type="EMBL" id="MU004196">
    <property type="protein sequence ID" value="KAF2491150.1"/>
    <property type="molecule type" value="Genomic_DNA"/>
</dbReference>
<sequence length="194" mass="21214">LNAATDARKARLAALKSLKRKAPSSTSDPSDSPSSTALTTPQATETPPPQETSTDQYLSGRNYDPTTRAPKLGFDTLPDHLSAPTTSTLEKRAADLHIAVKSEQAKEVADEPLDLFKLQPKRPNWDLKRDLREKYQGLEGETERAIARLVRERVEGVKAVKGVEGGSRGGEKEEVGMEGVALVEAMHQREREGE</sequence>
<evidence type="ECO:0000313" key="2">
    <source>
        <dbReference type="EMBL" id="KAF2491150.1"/>
    </source>
</evidence>
<dbReference type="OrthoDB" id="10261348at2759"/>
<dbReference type="AlphaFoldDB" id="A0A6A6QGL8"/>
<dbReference type="PANTHER" id="PTHR31551:SF1">
    <property type="entry name" value="COILED-COIL DOMAIN-CONTAINING PROTEIN 12"/>
    <property type="match status" value="1"/>
</dbReference>
<dbReference type="PANTHER" id="PTHR31551">
    <property type="entry name" value="PRE-MRNA-SPLICING FACTOR CWF18"/>
    <property type="match status" value="1"/>
</dbReference>
<reference evidence="2" key="1">
    <citation type="journal article" date="2020" name="Stud. Mycol.">
        <title>101 Dothideomycetes genomes: a test case for predicting lifestyles and emergence of pathogens.</title>
        <authorList>
            <person name="Haridas S."/>
            <person name="Albert R."/>
            <person name="Binder M."/>
            <person name="Bloem J."/>
            <person name="Labutti K."/>
            <person name="Salamov A."/>
            <person name="Andreopoulos B."/>
            <person name="Baker S."/>
            <person name="Barry K."/>
            <person name="Bills G."/>
            <person name="Bluhm B."/>
            <person name="Cannon C."/>
            <person name="Castanera R."/>
            <person name="Culley D."/>
            <person name="Daum C."/>
            <person name="Ezra D."/>
            <person name="Gonzalez J."/>
            <person name="Henrissat B."/>
            <person name="Kuo A."/>
            <person name="Liang C."/>
            <person name="Lipzen A."/>
            <person name="Lutzoni F."/>
            <person name="Magnuson J."/>
            <person name="Mondo S."/>
            <person name="Nolan M."/>
            <person name="Ohm R."/>
            <person name="Pangilinan J."/>
            <person name="Park H.-J."/>
            <person name="Ramirez L."/>
            <person name="Alfaro M."/>
            <person name="Sun H."/>
            <person name="Tritt A."/>
            <person name="Yoshinaga Y."/>
            <person name="Zwiers L.-H."/>
            <person name="Turgeon B."/>
            <person name="Goodwin S."/>
            <person name="Spatafora J."/>
            <person name="Crous P."/>
            <person name="Grigoriev I."/>
        </authorList>
    </citation>
    <scope>NUCLEOTIDE SEQUENCE</scope>
    <source>
        <strain evidence="2">CBS 269.34</strain>
    </source>
</reference>
<dbReference type="InterPro" id="IPR013169">
    <property type="entry name" value="mRNA_splic_Cwf18-like"/>
</dbReference>
<organism evidence="2 3">
    <name type="scientific">Lophium mytilinum</name>
    <dbReference type="NCBI Taxonomy" id="390894"/>
    <lineage>
        <taxon>Eukaryota</taxon>
        <taxon>Fungi</taxon>
        <taxon>Dikarya</taxon>
        <taxon>Ascomycota</taxon>
        <taxon>Pezizomycotina</taxon>
        <taxon>Dothideomycetes</taxon>
        <taxon>Pleosporomycetidae</taxon>
        <taxon>Mytilinidiales</taxon>
        <taxon>Mytilinidiaceae</taxon>
        <taxon>Lophium</taxon>
    </lineage>
</organism>